<protein>
    <submittedName>
        <fullName evidence="1">8102_t:CDS:1</fullName>
    </submittedName>
</protein>
<gene>
    <name evidence="1" type="ORF">DERYTH_LOCUS3020</name>
</gene>
<dbReference type="OrthoDB" id="2442217at2759"/>
<feature type="non-terminal residue" evidence="1">
    <location>
        <position position="426"/>
    </location>
</feature>
<sequence length="426" mass="49030">FTGCKTLVVFKVSWFCHSSYVLKEVLRTITSRINKTMWFLENVVFYKELAKDGNFGAIYELAECYVHAFSITKLKILQKKKKDNSSQSSQEFLPLDYSQDELQEDLINVEDMISSDNEKEHDNDPVFDLEQSLYEYTLASAEFSAEDIPILQEISNEETGDEYTEEIPAIMTKQTTLCIIIDNNHGEIRRCNRESAKGLRELISVWEIDEDAVNDVNKELHHKADPGCTAMHLDDTETTLLHFAKLIKIVAYSENDIIKKNLLQDLIPCIENFNLDSSSASSSKLPSLFVVNTILKIKKIDFSKQQLIQKPKKYEEFGKSLALKVLKSRTSLAPYKSTLESPDSLQQYYEAIPKCLTSLFDSLIHTLLFQKYEIVRQKQKECKSTITKFDESEIVKSTVFLSSIILTTTFKGWKFWLPQVIESFCK</sequence>
<comment type="caution">
    <text evidence="1">The sequence shown here is derived from an EMBL/GenBank/DDBJ whole genome shotgun (WGS) entry which is preliminary data.</text>
</comment>
<evidence type="ECO:0000313" key="2">
    <source>
        <dbReference type="Proteomes" id="UP000789405"/>
    </source>
</evidence>
<dbReference type="EMBL" id="CAJVPY010001015">
    <property type="protein sequence ID" value="CAG8503423.1"/>
    <property type="molecule type" value="Genomic_DNA"/>
</dbReference>
<name>A0A9N8ZQ56_9GLOM</name>
<dbReference type="Proteomes" id="UP000789405">
    <property type="component" value="Unassembled WGS sequence"/>
</dbReference>
<evidence type="ECO:0000313" key="1">
    <source>
        <dbReference type="EMBL" id="CAG8503423.1"/>
    </source>
</evidence>
<organism evidence="1 2">
    <name type="scientific">Dentiscutata erythropus</name>
    <dbReference type="NCBI Taxonomy" id="1348616"/>
    <lineage>
        <taxon>Eukaryota</taxon>
        <taxon>Fungi</taxon>
        <taxon>Fungi incertae sedis</taxon>
        <taxon>Mucoromycota</taxon>
        <taxon>Glomeromycotina</taxon>
        <taxon>Glomeromycetes</taxon>
        <taxon>Diversisporales</taxon>
        <taxon>Gigasporaceae</taxon>
        <taxon>Dentiscutata</taxon>
    </lineage>
</organism>
<proteinExistence type="predicted"/>
<dbReference type="AlphaFoldDB" id="A0A9N8ZQ56"/>
<keyword evidence="2" id="KW-1185">Reference proteome</keyword>
<reference evidence="1" key="1">
    <citation type="submission" date="2021-06" db="EMBL/GenBank/DDBJ databases">
        <authorList>
            <person name="Kallberg Y."/>
            <person name="Tangrot J."/>
            <person name="Rosling A."/>
        </authorList>
    </citation>
    <scope>NUCLEOTIDE SEQUENCE</scope>
    <source>
        <strain evidence="1">MA453B</strain>
    </source>
</reference>
<accession>A0A9N8ZQ56</accession>